<sequence length="247" mass="27016">MKFVISSLLRTRLVQGQLMQIGDAVGPPLLLQRAMAASNESHRLRDPIEHERLLRIAEAAYERIRPTVNNPNAQLRVILRKIDELTPRLVEWRWDVHAGKNASLVLGDAPVSALGRDDREGWNGIVPDGSALVLPVSPTALLVGVAPTTVRFMRSAGVSPLTSELVDAVNSLTVSGASMSVFRHPKMRFPRNIELGPNPPLLPDPTITWSDNDDAAADPLPPPLQDPLIRELMRQIVAGSHAQTSDE</sequence>
<evidence type="ECO:0000256" key="1">
    <source>
        <dbReference type="SAM" id="MobiDB-lite"/>
    </source>
</evidence>
<dbReference type="InterPro" id="IPR025332">
    <property type="entry name" value="DUF4238"/>
</dbReference>
<dbReference type="AlphaFoldDB" id="A0A147DQW8"/>
<evidence type="ECO:0000313" key="3">
    <source>
        <dbReference type="Proteomes" id="UP000072763"/>
    </source>
</evidence>
<feature type="region of interest" description="Disordered" evidence="1">
    <location>
        <begin position="194"/>
        <end position="225"/>
    </location>
</feature>
<reference evidence="2 3" key="1">
    <citation type="journal article" date="2016" name="Front. Microbiol.">
        <title>Genomic Resource of Rice Seed Associated Bacteria.</title>
        <authorList>
            <person name="Midha S."/>
            <person name="Bansal K."/>
            <person name="Sharma S."/>
            <person name="Kumar N."/>
            <person name="Patil P.P."/>
            <person name="Chaudhry V."/>
            <person name="Patil P.B."/>
        </authorList>
    </citation>
    <scope>NUCLEOTIDE SEQUENCE [LARGE SCALE GENOMIC DNA]</scope>
    <source>
        <strain evidence="2 3">NS359</strain>
    </source>
</reference>
<protein>
    <submittedName>
        <fullName evidence="2">Uncharacterized protein</fullName>
    </submittedName>
</protein>
<comment type="caution">
    <text evidence="2">The sequence shown here is derived from an EMBL/GenBank/DDBJ whole genome shotgun (WGS) entry which is preliminary data.</text>
</comment>
<evidence type="ECO:0000313" key="2">
    <source>
        <dbReference type="EMBL" id="KTR52014.1"/>
    </source>
</evidence>
<gene>
    <name evidence="2" type="ORF">NS359_07950</name>
</gene>
<dbReference type="Proteomes" id="UP000072763">
    <property type="component" value="Unassembled WGS sequence"/>
</dbReference>
<organism evidence="2 3">
    <name type="scientific">Curtobacterium oceanosedimentum</name>
    <dbReference type="NCBI Taxonomy" id="465820"/>
    <lineage>
        <taxon>Bacteria</taxon>
        <taxon>Bacillati</taxon>
        <taxon>Actinomycetota</taxon>
        <taxon>Actinomycetes</taxon>
        <taxon>Micrococcales</taxon>
        <taxon>Microbacteriaceae</taxon>
        <taxon>Curtobacterium</taxon>
    </lineage>
</organism>
<dbReference type="EMBL" id="LDRC01000039">
    <property type="protein sequence ID" value="KTR52014.1"/>
    <property type="molecule type" value="Genomic_DNA"/>
</dbReference>
<proteinExistence type="predicted"/>
<name>A0A147DQW8_9MICO</name>
<dbReference type="PATRIC" id="fig|465820.4.peg.1679"/>
<dbReference type="Pfam" id="PF14022">
    <property type="entry name" value="DUF4238"/>
    <property type="match status" value="1"/>
</dbReference>
<accession>A0A147DQW8</accession>